<dbReference type="AlphaFoldDB" id="A8Q3G9"/>
<dbReference type="OrthoDB" id="433738at2759"/>
<dbReference type="OMA" id="KMYTLAI"/>
<organism evidence="4 5">
    <name type="scientific">Malassezia globosa (strain ATCC MYA-4612 / CBS 7966)</name>
    <name type="common">Dandruff-associated fungus</name>
    <dbReference type="NCBI Taxonomy" id="425265"/>
    <lineage>
        <taxon>Eukaryota</taxon>
        <taxon>Fungi</taxon>
        <taxon>Dikarya</taxon>
        <taxon>Basidiomycota</taxon>
        <taxon>Ustilaginomycotina</taxon>
        <taxon>Malasseziomycetes</taxon>
        <taxon>Malasseziales</taxon>
        <taxon>Malasseziaceae</taxon>
        <taxon>Malassezia</taxon>
    </lineage>
</organism>
<dbReference type="SUPFAM" id="SSF48452">
    <property type="entry name" value="TPR-like"/>
    <property type="match status" value="1"/>
</dbReference>
<feature type="region of interest" description="Disordered" evidence="3">
    <location>
        <begin position="1"/>
        <end position="21"/>
    </location>
</feature>
<gene>
    <name evidence="4" type="ORF">MGL_2397</name>
</gene>
<dbReference type="PANTHER" id="PTHR22904:SF523">
    <property type="entry name" value="STRESS-INDUCED-PHOSPHOPROTEIN 1"/>
    <property type="match status" value="1"/>
</dbReference>
<evidence type="ECO:0008006" key="6">
    <source>
        <dbReference type="Google" id="ProtNLM"/>
    </source>
</evidence>
<dbReference type="EMBL" id="AAYY01000008">
    <property type="protein sequence ID" value="EDP43387.1"/>
    <property type="molecule type" value="Genomic_DNA"/>
</dbReference>
<proteinExistence type="predicted"/>
<dbReference type="FunCoup" id="A8Q3G9">
    <property type="interactions" value="129"/>
</dbReference>
<sequence>MSDKKNPLADLPAEDATDEKGNPLLFAVDGDEMFPFSVDAKTNQVHTNAHDVSLLNLIANWLTLLPPQAPFPPPPHILQKQLTENIQEAKEKGNTAFRQKDYETAIKHYTLGVAMITSRPMWESCSLIADELTVMLANRSAAMYACEAYIEALCDADAVVKIKGTWGKGHFRKGKALAALQRYDEARAALDLGHQCEPDNEDFLKAIAELP</sequence>
<accession>A8Q3G9</accession>
<dbReference type="PANTHER" id="PTHR22904">
    <property type="entry name" value="TPR REPEAT CONTAINING PROTEIN"/>
    <property type="match status" value="1"/>
</dbReference>
<dbReference type="STRING" id="425265.A8Q3G9"/>
<name>A8Q3G9_MALGO</name>
<evidence type="ECO:0000256" key="1">
    <source>
        <dbReference type="ARBA" id="ARBA00022737"/>
    </source>
</evidence>
<reference evidence="4 5" key="1">
    <citation type="journal article" date="2007" name="Proc. Natl. Acad. Sci. U.S.A.">
        <title>Dandruff-associated Malassezia genomes reveal convergent and divergent virulence traits shared with plant and human fungal pathogens.</title>
        <authorList>
            <person name="Xu J."/>
            <person name="Saunders C.W."/>
            <person name="Hu P."/>
            <person name="Grant R.A."/>
            <person name="Boekhout T."/>
            <person name="Kuramae E.E."/>
            <person name="Kronstad J.W."/>
            <person name="Deangelis Y.M."/>
            <person name="Reeder N.L."/>
            <person name="Johnstone K.R."/>
            <person name="Leland M."/>
            <person name="Fieno A.M."/>
            <person name="Begley W.M."/>
            <person name="Sun Y."/>
            <person name="Lacey M.P."/>
            <person name="Chaudhary T."/>
            <person name="Keough T."/>
            <person name="Chu L."/>
            <person name="Sears R."/>
            <person name="Yuan B."/>
            <person name="Dawson T.L.Jr."/>
        </authorList>
    </citation>
    <scope>NUCLEOTIDE SEQUENCE [LARGE SCALE GENOMIC DNA]</scope>
    <source>
        <strain evidence="5">ATCC MYA-4612 / CBS 7966</strain>
    </source>
</reference>
<dbReference type="GeneID" id="5854908"/>
<dbReference type="RefSeq" id="XP_001730601.1">
    <property type="nucleotide sequence ID" value="XM_001730549.1"/>
</dbReference>
<dbReference type="VEuPathDB" id="FungiDB:MGL_2397"/>
<dbReference type="Proteomes" id="UP000008837">
    <property type="component" value="Unassembled WGS sequence"/>
</dbReference>
<evidence type="ECO:0000313" key="5">
    <source>
        <dbReference type="Proteomes" id="UP000008837"/>
    </source>
</evidence>
<keyword evidence="2" id="KW-0802">TPR repeat</keyword>
<dbReference type="InParanoid" id="A8Q3G9"/>
<evidence type="ECO:0000256" key="3">
    <source>
        <dbReference type="SAM" id="MobiDB-lite"/>
    </source>
</evidence>
<evidence type="ECO:0000256" key="2">
    <source>
        <dbReference type="ARBA" id="ARBA00022803"/>
    </source>
</evidence>
<comment type="caution">
    <text evidence="4">The sequence shown here is derived from an EMBL/GenBank/DDBJ whole genome shotgun (WGS) entry which is preliminary data.</text>
</comment>
<dbReference type="SMART" id="SM00028">
    <property type="entry name" value="TPR"/>
    <property type="match status" value="2"/>
</dbReference>
<keyword evidence="1" id="KW-0677">Repeat</keyword>
<dbReference type="GO" id="GO:0051879">
    <property type="term" value="F:Hsp90 protein binding"/>
    <property type="evidence" value="ECO:0007669"/>
    <property type="project" value="TreeGrafter"/>
</dbReference>
<dbReference type="KEGG" id="mgl:MGL_2397"/>
<evidence type="ECO:0000313" key="4">
    <source>
        <dbReference type="EMBL" id="EDP43387.1"/>
    </source>
</evidence>
<dbReference type="Gene3D" id="1.25.40.10">
    <property type="entry name" value="Tetratricopeptide repeat domain"/>
    <property type="match status" value="1"/>
</dbReference>
<dbReference type="InterPro" id="IPR011990">
    <property type="entry name" value="TPR-like_helical_dom_sf"/>
</dbReference>
<keyword evidence="5" id="KW-1185">Reference proteome</keyword>
<protein>
    <recommendedName>
        <fullName evidence="6">Translocation protein sec72</fullName>
    </recommendedName>
</protein>
<dbReference type="InterPro" id="IPR019734">
    <property type="entry name" value="TPR_rpt"/>
</dbReference>